<dbReference type="EMBL" id="SNRW01000151">
    <property type="protein sequence ID" value="KAA6403012.1"/>
    <property type="molecule type" value="Genomic_DNA"/>
</dbReference>
<evidence type="ECO:0000313" key="1">
    <source>
        <dbReference type="EMBL" id="KAA6403012.1"/>
    </source>
</evidence>
<accession>A0A5J4X831</accession>
<organism evidence="1 2">
    <name type="scientific">Streblomastix strix</name>
    <dbReference type="NCBI Taxonomy" id="222440"/>
    <lineage>
        <taxon>Eukaryota</taxon>
        <taxon>Metamonada</taxon>
        <taxon>Preaxostyla</taxon>
        <taxon>Oxymonadida</taxon>
        <taxon>Streblomastigidae</taxon>
        <taxon>Streblomastix</taxon>
    </lineage>
</organism>
<gene>
    <name evidence="1" type="ORF">EZS28_001455</name>
</gene>
<reference evidence="1 2" key="1">
    <citation type="submission" date="2019-03" db="EMBL/GenBank/DDBJ databases">
        <title>Single cell metagenomics reveals metabolic interactions within the superorganism composed of flagellate Streblomastix strix and complex community of Bacteroidetes bacteria on its surface.</title>
        <authorList>
            <person name="Treitli S.C."/>
            <person name="Kolisko M."/>
            <person name="Husnik F."/>
            <person name="Keeling P."/>
            <person name="Hampl V."/>
        </authorList>
    </citation>
    <scope>NUCLEOTIDE SEQUENCE [LARGE SCALE GENOMIC DNA]</scope>
    <source>
        <strain evidence="1">ST1C</strain>
    </source>
</reference>
<sequence>MLTADAPQQGFVITLIYENRIEFILHDCWIEKRVEMTNSAKEIKAIYYGLFRFEQVLKKKQDHAILICSDNTTAVYNIGKWKARESQIEKKASVLPSEKNSIISRDNLHRRKAEINDRFTLETMQIRRLHTVERNDLNDLQDMELHTTDRHIRNAAQQTNQQLCYSGSQ</sequence>
<dbReference type="Proteomes" id="UP000324800">
    <property type="component" value="Unassembled WGS sequence"/>
</dbReference>
<proteinExistence type="predicted"/>
<dbReference type="AlphaFoldDB" id="A0A5J4X831"/>
<evidence type="ECO:0008006" key="3">
    <source>
        <dbReference type="Google" id="ProtNLM"/>
    </source>
</evidence>
<protein>
    <recommendedName>
        <fullName evidence="3">Reverse transcriptase RNase H-like domain-containing protein</fullName>
    </recommendedName>
</protein>
<evidence type="ECO:0000313" key="2">
    <source>
        <dbReference type="Proteomes" id="UP000324800"/>
    </source>
</evidence>
<comment type="caution">
    <text evidence="1">The sequence shown here is derived from an EMBL/GenBank/DDBJ whole genome shotgun (WGS) entry which is preliminary data.</text>
</comment>
<name>A0A5J4X831_9EUKA</name>